<dbReference type="Gene3D" id="3.30.720.10">
    <property type="entry name" value="Signal recognition particle alu RNA binding heterodimer, srp9/1"/>
    <property type="match status" value="1"/>
</dbReference>
<dbReference type="GO" id="GO:0006614">
    <property type="term" value="P:SRP-dependent cotranslational protein targeting to membrane"/>
    <property type="evidence" value="ECO:0007669"/>
    <property type="project" value="InterPro"/>
</dbReference>
<evidence type="ECO:0000313" key="2">
    <source>
        <dbReference type="Proteomes" id="UP000553632"/>
    </source>
</evidence>
<comment type="caution">
    <text evidence="1">The sequence shown here is derived from an EMBL/GenBank/DDBJ whole genome shotgun (WGS) entry which is preliminary data.</text>
</comment>
<dbReference type="Proteomes" id="UP000553632">
    <property type="component" value="Unassembled WGS sequence"/>
</dbReference>
<reference evidence="1 2" key="1">
    <citation type="submission" date="2020-04" db="EMBL/GenBank/DDBJ databases">
        <title>Perkinsus olseni comparative genomics.</title>
        <authorList>
            <person name="Bogema D.R."/>
        </authorList>
    </citation>
    <scope>NUCLEOTIDE SEQUENCE [LARGE SCALE GENOMIC DNA]</scope>
    <source>
        <strain evidence="1 2">ATCC PRA-207</strain>
    </source>
</reference>
<dbReference type="AlphaFoldDB" id="A0A7J6PUQ7"/>
<evidence type="ECO:0000313" key="1">
    <source>
        <dbReference type="EMBL" id="KAF4699742.1"/>
    </source>
</evidence>
<name>A0A7J6PUQ7_PEROL</name>
<keyword evidence="2" id="KW-1185">Reference proteome</keyword>
<dbReference type="GO" id="GO:0008312">
    <property type="term" value="F:7S RNA binding"/>
    <property type="evidence" value="ECO:0007669"/>
    <property type="project" value="InterPro"/>
</dbReference>
<protein>
    <recommendedName>
        <fullName evidence="3">Signal recognition particle 14 kDa protein</fullName>
    </recommendedName>
</protein>
<dbReference type="InterPro" id="IPR009018">
    <property type="entry name" value="Signal_recog_particle_SRP9/14"/>
</dbReference>
<evidence type="ECO:0008006" key="3">
    <source>
        <dbReference type="Google" id="ProtNLM"/>
    </source>
</evidence>
<sequence length="104" mass="11664">MVLLLDNSKFLVELGKLYTAEGVNCVWLQTKRIEEGSYCMVRATRSGGKKMMIGKRALPKKISTKVEPSTSEEFQKQLSSLLRLHLRLQQQQGGRKVVAAAKAQ</sequence>
<gene>
    <name evidence="1" type="ORF">FOZ63_033595</name>
</gene>
<proteinExistence type="predicted"/>
<dbReference type="SUPFAM" id="SSF54762">
    <property type="entry name" value="Signal recognition particle alu RNA binding heterodimer, SRP9/14"/>
    <property type="match status" value="1"/>
</dbReference>
<dbReference type="GO" id="GO:0048500">
    <property type="term" value="C:signal recognition particle"/>
    <property type="evidence" value="ECO:0007669"/>
    <property type="project" value="InterPro"/>
</dbReference>
<accession>A0A7J6PUQ7</accession>
<organism evidence="1 2">
    <name type="scientific">Perkinsus olseni</name>
    <name type="common">Perkinsus atlanticus</name>
    <dbReference type="NCBI Taxonomy" id="32597"/>
    <lineage>
        <taxon>Eukaryota</taxon>
        <taxon>Sar</taxon>
        <taxon>Alveolata</taxon>
        <taxon>Perkinsozoa</taxon>
        <taxon>Perkinsea</taxon>
        <taxon>Perkinsida</taxon>
        <taxon>Perkinsidae</taxon>
        <taxon>Perkinsus</taxon>
    </lineage>
</organism>
<dbReference type="EMBL" id="JABANO010037704">
    <property type="protein sequence ID" value="KAF4699742.1"/>
    <property type="molecule type" value="Genomic_DNA"/>
</dbReference>